<evidence type="ECO:0000313" key="2">
    <source>
        <dbReference type="Proteomes" id="UP000032503"/>
    </source>
</evidence>
<reference evidence="1 2" key="1">
    <citation type="journal article" date="2001" name="Int. J. Syst. Evol. Microbiol.">
        <title>Agreia bicolorata gen. nov., sp. nov., to accommodate actinobacteria isolated from narrow reed grass infected by the nematode Heteroanguina graminophila.</title>
        <authorList>
            <person name="Evtushenko L.I."/>
            <person name="Dorofeeva L.V."/>
            <person name="Dobrovolskaya T.G."/>
            <person name="Streshinskaya G.M."/>
            <person name="Subbotin S.A."/>
            <person name="Tiedje J.M."/>
        </authorList>
    </citation>
    <scope>NUCLEOTIDE SEQUENCE [LARGE SCALE GENOMIC DNA]</scope>
    <source>
        <strain evidence="1 2">VKM Ac-1804</strain>
    </source>
</reference>
<proteinExistence type="predicted"/>
<comment type="caution">
    <text evidence="1">The sequence shown here is derived from an EMBL/GenBank/DDBJ whole genome shotgun (WGS) entry which is preliminary data.</text>
</comment>
<sequence>MSGVQLQRWGVWLLGRACLTTRGGVTVMDWTMIPRFQAVPVFYRQLPVLVYSAVDASSSRGQVQLRLKTMRDIAEGLGFTVGDRYLTLTNELPAGSLVLAGTLGALFEQDGIAIGHLAGMTPPDPAWLSAAEARKRVLVVLGVPGGDGEIDLRAMLGAGRAFCGWAEAIVIPAISTDTGRYTVLGLDGQAVLQPTDQSVLLDANVLVHMEKAANGSSRDPDRDRDVQNAVLTLIHQDVVAGFAIGELGWDRASMMWDDSRARKLRATMNAWFDGGAQRAASIARVQHAYREEMQRPVEPDLEARKTFPTQLMFYVCLLKIAALWHEAEGGYRVLQRVDLYSRFAAWMRDELGLILSYPMQVAHDRFVGPQQREAVEYIDRLLKLGKIPLQDLWGAAWDLAHLSNVDQAVDPDYLESAGRAPHLLTGDAALTYLRERLKLATMQLNSSESVVFMRHSAVLDSRLAGHEARIRSVETDLREHALGRTPSTPSYERILDLARENESEFLKSRSGEALDPALHEPQ</sequence>
<dbReference type="EMBL" id="JYFC01000003">
    <property type="protein sequence ID" value="KJC64677.1"/>
    <property type="molecule type" value="Genomic_DNA"/>
</dbReference>
<dbReference type="Proteomes" id="UP000032503">
    <property type="component" value="Unassembled WGS sequence"/>
</dbReference>
<evidence type="ECO:0000313" key="1">
    <source>
        <dbReference type="EMBL" id="KJC64677.1"/>
    </source>
</evidence>
<name>A0ABR5CGC7_9MICO</name>
<gene>
    <name evidence="1" type="ORF">TZ00_10180</name>
</gene>
<accession>A0ABR5CGC7</accession>
<organism evidence="1 2">
    <name type="scientific">Agreia bicolorata</name>
    <dbReference type="NCBI Taxonomy" id="110935"/>
    <lineage>
        <taxon>Bacteria</taxon>
        <taxon>Bacillati</taxon>
        <taxon>Actinomycetota</taxon>
        <taxon>Actinomycetes</taxon>
        <taxon>Micrococcales</taxon>
        <taxon>Microbacteriaceae</taxon>
        <taxon>Agreia</taxon>
    </lineage>
</organism>
<keyword evidence="2" id="KW-1185">Reference proteome</keyword>
<protein>
    <submittedName>
        <fullName evidence="1">Uncharacterized protein</fullName>
    </submittedName>
</protein>